<feature type="binding site" evidence="7">
    <location>
        <position position="296"/>
    </location>
    <ligand>
        <name>FMN</name>
        <dbReference type="ChEBI" id="CHEBI:58210"/>
    </ligand>
</feature>
<feature type="binding site" evidence="7">
    <location>
        <position position="193"/>
    </location>
    <ligand>
        <name>glyoxylate</name>
        <dbReference type="ChEBI" id="CHEBI:36655"/>
    </ligand>
</feature>
<dbReference type="InterPro" id="IPR037396">
    <property type="entry name" value="FMN_HAD"/>
</dbReference>
<evidence type="ECO:0000256" key="5">
    <source>
        <dbReference type="ARBA" id="ARBA00024042"/>
    </source>
</evidence>
<sequence>MTKLPSWAGVKPFLRFERPSLDRRRAALDKACTIGDLRRIARRHVPRMVFDYVDGAAEQEIGLGRARSAFRDIEFQPGILRDVSSTNLSTTVGGQLSGLPFGIAPTGFTRLMNSEGEIAGVRAAEKYGMPFVLSTMGTASIEEVRAAAPDAQRWFQLYLWRDRDKSMALVDRARDAGYGTLVVTVDTPVGGARLRDVRNGMTVPPALGARTFADIARHPRWWVDILATEPLSFASLDSYPGSVAQLINEMFDPTLTFDDLDWLRREWSGRLVVKGVQTVDDARRCVEHGADAIVLSNHGGRQLDRAPVPLRLLPRVKEALAGTDTEIYLDTGILTGGDIVAVLALGADFTFVGRAYLYGLMAGGLRGVERAIEIPRADITRTLQLMGVRMISELTPEHVRLLGTAGGDPADFGTVTRSVPSA</sequence>
<feature type="binding site" evidence="7">
    <location>
        <position position="184"/>
    </location>
    <ligand>
        <name>FMN</name>
        <dbReference type="ChEBI" id="CHEBI:58210"/>
    </ligand>
</feature>
<feature type="binding site" evidence="7">
    <location>
        <begin position="105"/>
        <end position="107"/>
    </location>
    <ligand>
        <name>FMN</name>
        <dbReference type="ChEBI" id="CHEBI:58210"/>
    </ligand>
</feature>
<protein>
    <submittedName>
        <fullName evidence="9">Putative oxidoreductase</fullName>
    </submittedName>
</protein>
<dbReference type="FunFam" id="3.20.20.70:FF:000029">
    <property type="entry name" value="L-lactate dehydrogenase"/>
    <property type="match status" value="1"/>
</dbReference>
<feature type="binding site" evidence="7">
    <location>
        <position position="156"/>
    </location>
    <ligand>
        <name>FMN</name>
        <dbReference type="ChEBI" id="CHEBI:58210"/>
    </ligand>
</feature>
<evidence type="ECO:0000313" key="9">
    <source>
        <dbReference type="EMBL" id="GAF47003.1"/>
    </source>
</evidence>
<dbReference type="InterPro" id="IPR012133">
    <property type="entry name" value="Alpha-hydoxy_acid_DH_FMN"/>
</dbReference>
<organism evidence="9 10">
    <name type="scientific">Rhodococcus wratislaviensis NBRC 100605</name>
    <dbReference type="NCBI Taxonomy" id="1219028"/>
    <lineage>
        <taxon>Bacteria</taxon>
        <taxon>Bacillati</taxon>
        <taxon>Actinomycetota</taxon>
        <taxon>Actinomycetes</taxon>
        <taxon>Mycobacteriales</taxon>
        <taxon>Nocardiaceae</taxon>
        <taxon>Rhodococcus</taxon>
    </lineage>
</organism>
<dbReference type="Proteomes" id="UP000019491">
    <property type="component" value="Unassembled WGS sequence"/>
</dbReference>
<accession>X0PV08</accession>
<evidence type="ECO:0000256" key="1">
    <source>
        <dbReference type="ARBA" id="ARBA00001917"/>
    </source>
</evidence>
<evidence type="ECO:0000256" key="3">
    <source>
        <dbReference type="ARBA" id="ARBA00022643"/>
    </source>
</evidence>
<dbReference type="OrthoDB" id="9770452at2"/>
<dbReference type="GO" id="GO:0010181">
    <property type="term" value="F:FMN binding"/>
    <property type="evidence" value="ECO:0007669"/>
    <property type="project" value="InterPro"/>
</dbReference>
<keyword evidence="10" id="KW-1185">Reference proteome</keyword>
<comment type="similarity">
    <text evidence="5">Belongs to the FMN-dependent alpha-hydroxy acid dehydrogenase family.</text>
</comment>
<dbReference type="PANTHER" id="PTHR10578">
    <property type="entry name" value="S -2-HYDROXY-ACID OXIDASE-RELATED"/>
    <property type="match status" value="1"/>
</dbReference>
<evidence type="ECO:0000313" key="10">
    <source>
        <dbReference type="Proteomes" id="UP000019491"/>
    </source>
</evidence>
<keyword evidence="2 7" id="KW-0285">Flavoprotein</keyword>
<dbReference type="InterPro" id="IPR008259">
    <property type="entry name" value="FMN_hydac_DH_AS"/>
</dbReference>
<dbReference type="Gene3D" id="3.20.20.70">
    <property type="entry name" value="Aldolase class I"/>
    <property type="match status" value="1"/>
</dbReference>
<dbReference type="AlphaFoldDB" id="X0PV08"/>
<evidence type="ECO:0000259" key="8">
    <source>
        <dbReference type="PROSITE" id="PS51349"/>
    </source>
</evidence>
<dbReference type="InterPro" id="IPR000262">
    <property type="entry name" value="FMN-dep_DH"/>
</dbReference>
<reference evidence="9 10" key="1">
    <citation type="submission" date="2014-02" db="EMBL/GenBank/DDBJ databases">
        <title>Whole genome shotgun sequence of Rhodococcus wratislaviensis NBRC 100605.</title>
        <authorList>
            <person name="Hosoyama A."/>
            <person name="Tsuchikane K."/>
            <person name="Yoshida I."/>
            <person name="Ohji S."/>
            <person name="Ichikawa N."/>
            <person name="Yamazoe A."/>
            <person name="Fujita N."/>
        </authorList>
    </citation>
    <scope>NUCLEOTIDE SEQUENCE [LARGE SCALE GENOMIC DNA]</scope>
    <source>
        <strain evidence="9 10">NBRC 100605</strain>
    </source>
</reference>
<keyword evidence="4" id="KW-0560">Oxidoreductase</keyword>
<dbReference type="EMBL" id="BAWF01000036">
    <property type="protein sequence ID" value="GAF47003.1"/>
    <property type="molecule type" value="Genomic_DNA"/>
</dbReference>
<dbReference type="InterPro" id="IPR013785">
    <property type="entry name" value="Aldolase_TIM"/>
</dbReference>
<feature type="binding site" evidence="7">
    <location>
        <position position="298"/>
    </location>
    <ligand>
        <name>glyoxylate</name>
        <dbReference type="ChEBI" id="CHEBI:36655"/>
    </ligand>
</feature>
<proteinExistence type="inferred from homology"/>
<dbReference type="Pfam" id="PF01070">
    <property type="entry name" value="FMN_dh"/>
    <property type="match status" value="1"/>
</dbReference>
<feature type="binding site" evidence="7">
    <location>
        <position position="158"/>
    </location>
    <ligand>
        <name>FMN</name>
        <dbReference type="ChEBI" id="CHEBI:58210"/>
    </ligand>
</feature>
<comment type="cofactor">
    <cofactor evidence="1">
        <name>FMN</name>
        <dbReference type="ChEBI" id="CHEBI:58210"/>
    </cofactor>
</comment>
<feature type="binding site" evidence="7">
    <location>
        <position position="134"/>
    </location>
    <ligand>
        <name>FMN</name>
        <dbReference type="ChEBI" id="CHEBI:58210"/>
    </ligand>
</feature>
<dbReference type="PROSITE" id="PS00557">
    <property type="entry name" value="FMN_HYDROXY_ACID_DH_1"/>
    <property type="match status" value="1"/>
</dbReference>
<feature type="active site" description="Proton acceptor" evidence="6">
    <location>
        <position position="298"/>
    </location>
</feature>
<feature type="binding site" evidence="7">
    <location>
        <position position="301"/>
    </location>
    <ligand>
        <name>glyoxylate</name>
        <dbReference type="ChEBI" id="CHEBI:36655"/>
    </ligand>
</feature>
<name>X0PV08_RHOWR</name>
<evidence type="ECO:0000256" key="6">
    <source>
        <dbReference type="PIRSR" id="PIRSR000138-1"/>
    </source>
</evidence>
<feature type="binding site" evidence="7">
    <location>
        <position position="52"/>
    </location>
    <ligand>
        <name>glyoxylate</name>
        <dbReference type="ChEBI" id="CHEBI:36655"/>
    </ligand>
</feature>
<dbReference type="PIRSF" id="PIRSF000138">
    <property type="entry name" value="Al-hdrx_acd_dh"/>
    <property type="match status" value="1"/>
</dbReference>
<evidence type="ECO:0000256" key="4">
    <source>
        <dbReference type="ARBA" id="ARBA00023002"/>
    </source>
</evidence>
<gene>
    <name evidence="9" type="ORF">RW1_036_00280</name>
</gene>
<evidence type="ECO:0000256" key="2">
    <source>
        <dbReference type="ARBA" id="ARBA00022630"/>
    </source>
</evidence>
<dbReference type="PROSITE" id="PS51349">
    <property type="entry name" value="FMN_HYDROXY_ACID_DH_2"/>
    <property type="match status" value="1"/>
</dbReference>
<dbReference type="PANTHER" id="PTHR10578:SF107">
    <property type="entry name" value="2-HYDROXYACID OXIDASE 1"/>
    <property type="match status" value="1"/>
</dbReference>
<dbReference type="CDD" id="cd02809">
    <property type="entry name" value="alpha_hydroxyacid_oxid_FMN"/>
    <property type="match status" value="1"/>
</dbReference>
<feature type="binding site" evidence="7">
    <location>
        <position position="274"/>
    </location>
    <ligand>
        <name>FMN</name>
        <dbReference type="ChEBI" id="CHEBI:58210"/>
    </ligand>
</feature>
<comment type="caution">
    <text evidence="9">The sequence shown here is derived from an EMBL/GenBank/DDBJ whole genome shotgun (WGS) entry which is preliminary data.</text>
</comment>
<dbReference type="GO" id="GO:0016614">
    <property type="term" value="F:oxidoreductase activity, acting on CH-OH group of donors"/>
    <property type="evidence" value="ECO:0007669"/>
    <property type="project" value="UniProtKB-ARBA"/>
</dbReference>
<dbReference type="RefSeq" id="WP_037235430.1">
    <property type="nucleotide sequence ID" value="NZ_BAWF01000036.1"/>
</dbReference>
<keyword evidence="3 7" id="KW-0288">FMN</keyword>
<evidence type="ECO:0000256" key="7">
    <source>
        <dbReference type="PIRSR" id="PIRSR000138-2"/>
    </source>
</evidence>
<feature type="domain" description="FMN hydroxy acid dehydrogenase" evidence="8">
    <location>
        <begin position="26"/>
        <end position="404"/>
    </location>
</feature>
<feature type="binding site" evidence="7">
    <location>
        <begin position="353"/>
        <end position="354"/>
    </location>
    <ligand>
        <name>FMN</name>
        <dbReference type="ChEBI" id="CHEBI:58210"/>
    </ligand>
</feature>
<dbReference type="SUPFAM" id="SSF51395">
    <property type="entry name" value="FMN-linked oxidoreductases"/>
    <property type="match status" value="1"/>
</dbReference>